<dbReference type="AlphaFoldDB" id="A0A0L0FUV5"/>
<dbReference type="Gene3D" id="1.10.10.10">
    <property type="entry name" value="Winged helix-like DNA-binding domain superfamily/Winged helix DNA-binding domain"/>
    <property type="match status" value="1"/>
</dbReference>
<dbReference type="EMBL" id="KQ242130">
    <property type="protein sequence ID" value="KNC80602.1"/>
    <property type="molecule type" value="Genomic_DNA"/>
</dbReference>
<name>A0A0L0FUV5_9EUKA</name>
<dbReference type="SUPFAM" id="SSF46785">
    <property type="entry name" value="Winged helix' DNA-binding domain"/>
    <property type="match status" value="1"/>
</dbReference>
<evidence type="ECO:0000313" key="3">
    <source>
        <dbReference type="Proteomes" id="UP000054560"/>
    </source>
</evidence>
<reference evidence="2 3" key="1">
    <citation type="submission" date="2011-02" db="EMBL/GenBank/DDBJ databases">
        <title>The Genome Sequence of Sphaeroforma arctica JP610.</title>
        <authorList>
            <consortium name="The Broad Institute Genome Sequencing Platform"/>
            <person name="Russ C."/>
            <person name="Cuomo C."/>
            <person name="Young S.K."/>
            <person name="Zeng Q."/>
            <person name="Gargeya S."/>
            <person name="Alvarado L."/>
            <person name="Berlin A."/>
            <person name="Chapman S.B."/>
            <person name="Chen Z."/>
            <person name="Freedman E."/>
            <person name="Gellesch M."/>
            <person name="Goldberg J."/>
            <person name="Griggs A."/>
            <person name="Gujja S."/>
            <person name="Heilman E."/>
            <person name="Heiman D."/>
            <person name="Howarth C."/>
            <person name="Mehta T."/>
            <person name="Neiman D."/>
            <person name="Pearson M."/>
            <person name="Roberts A."/>
            <person name="Saif S."/>
            <person name="Shea T."/>
            <person name="Shenoy N."/>
            <person name="Sisk P."/>
            <person name="Stolte C."/>
            <person name="Sykes S."/>
            <person name="White J."/>
            <person name="Yandava C."/>
            <person name="Burger G."/>
            <person name="Gray M.W."/>
            <person name="Holland P.W.H."/>
            <person name="King N."/>
            <person name="Lang F.B.F."/>
            <person name="Roger A.J."/>
            <person name="Ruiz-Trillo I."/>
            <person name="Haas B."/>
            <person name="Nusbaum C."/>
            <person name="Birren B."/>
        </authorList>
    </citation>
    <scope>NUCLEOTIDE SEQUENCE [LARGE SCALE GENOMIC DNA]</scope>
    <source>
        <strain evidence="2 3">JP610</strain>
    </source>
</reference>
<proteinExistence type="predicted"/>
<dbReference type="RefSeq" id="XP_014154504.1">
    <property type="nucleotide sequence ID" value="XM_014299029.1"/>
</dbReference>
<dbReference type="InterPro" id="IPR036390">
    <property type="entry name" value="WH_DNA-bd_sf"/>
</dbReference>
<organism evidence="2 3">
    <name type="scientific">Sphaeroforma arctica JP610</name>
    <dbReference type="NCBI Taxonomy" id="667725"/>
    <lineage>
        <taxon>Eukaryota</taxon>
        <taxon>Ichthyosporea</taxon>
        <taxon>Ichthyophonida</taxon>
        <taxon>Sphaeroforma</taxon>
    </lineage>
</organism>
<dbReference type="GeneID" id="25907542"/>
<evidence type="ECO:0000256" key="1">
    <source>
        <dbReference type="SAM" id="MobiDB-lite"/>
    </source>
</evidence>
<gene>
    <name evidence="2" type="ORF">SARC_07038</name>
</gene>
<feature type="compositionally biased region" description="Basic and acidic residues" evidence="1">
    <location>
        <begin position="97"/>
        <end position="118"/>
    </location>
</feature>
<feature type="region of interest" description="Disordered" evidence="1">
    <location>
        <begin position="97"/>
        <end position="167"/>
    </location>
</feature>
<evidence type="ECO:0000313" key="2">
    <source>
        <dbReference type="EMBL" id="KNC80602.1"/>
    </source>
</evidence>
<evidence type="ECO:0008006" key="4">
    <source>
        <dbReference type="Google" id="ProtNLM"/>
    </source>
</evidence>
<keyword evidence="3" id="KW-1185">Reference proteome</keyword>
<accession>A0A0L0FUV5</accession>
<dbReference type="Proteomes" id="UP000054560">
    <property type="component" value="Unassembled WGS sequence"/>
</dbReference>
<sequence length="254" mass="28871">MELDTETKQNTTRIQHSLGSILQSLRIFENSVHQFSRVNNDLIKINGTFGQFVQGMALTGEITSYPKGPSYQLELMRQQEVQRQKALEAEQIAQRARDMEKAAERERHAQKTGKDTRNRRTGSQIRAPAASPCGAPATKKSRSNTPGHAKTKARTQSVAQRQRATHHTKRVTQIVNCCPSKYQAIPHVDYIKKIAGLLSETPDGLTQPEIIEHTGIPRTNCIEYMSMLLRLGEVTRDNNKKGYRYRLHPKHFDR</sequence>
<protein>
    <recommendedName>
        <fullName evidence="4">DASH complex subunit DAM1</fullName>
    </recommendedName>
</protein>
<dbReference type="InterPro" id="IPR036388">
    <property type="entry name" value="WH-like_DNA-bd_sf"/>
</dbReference>